<dbReference type="SUPFAM" id="SSF53474">
    <property type="entry name" value="alpha/beta-Hydrolases"/>
    <property type="match status" value="1"/>
</dbReference>
<dbReference type="RefSeq" id="WP_166857530.1">
    <property type="nucleotide sequence ID" value="NZ_CP063989.1"/>
</dbReference>
<protein>
    <recommendedName>
        <fullName evidence="4">Alpha/beta hydrolase</fullName>
    </recommendedName>
</protein>
<dbReference type="EMBL" id="CP063989">
    <property type="protein sequence ID" value="QPL05481.1"/>
    <property type="molecule type" value="Genomic_DNA"/>
</dbReference>
<evidence type="ECO:0000256" key="1">
    <source>
        <dbReference type="SAM" id="MobiDB-lite"/>
    </source>
</evidence>
<feature type="region of interest" description="Disordered" evidence="1">
    <location>
        <begin position="630"/>
        <end position="663"/>
    </location>
</feature>
<feature type="compositionally biased region" description="Pro residues" evidence="1">
    <location>
        <begin position="639"/>
        <end position="649"/>
    </location>
</feature>
<evidence type="ECO:0000313" key="2">
    <source>
        <dbReference type="EMBL" id="QPL05481.1"/>
    </source>
</evidence>
<sequence length="663" mass="67832">MSTTYATTHVTYSSDGASDTATPLVEQPYETSWSAGSGTVTALVVGGTCSVDTSDLDSLALALTAAGDHLDQARLEVLKTITEVESAGPPPVEAPTHVLAYPSMVPVTLPGAEPAGGTTAGWAWGDNDSVPVPGVGRLSRNVTCMLGQHHAINALEVLADGPSSLAETAGALHDLASAVTEAADAYSGAESAVRARWATGTLSDLRTDVLNYASSPLVTILGLQALMVIRALTFDGALLDDSDADLIQVASLLQDDALALWAIRDLMLVIIASQWVRDAGTGTEAAAVEAYLADVAHRLNPVVTERLPKTVQVGSRSVPTSSLTEMQRVSAYLAMIGAASGARLHGARTGVVVSAQGGGSVTVPTPSVDPFALGTAVPVLTTDGTPVTAPATAADVIRYSAGLKKADTDPSTGVISVLRTDHADGTTSWLVVVPGTTDWGMGDSNPQDLLTNFEAVAGQPTDMESAVVTAMRAAGIQEGDPVAIYGHSQGAISVANVAADPAVADHFNITHLLTAGGPVAGAAVPDDVTALHLEDTADIVPALDAAPNPTSATRTTVLLNTTEAGIDGYPHGTEHYAQAVEHMDSEPALADFQAELADVTGAGEEGAVTTEYVFDITRSTDVTVWEQVAGTSEHRSEPDPQPGPAPTPVPVVQHPGSGSASQW</sequence>
<dbReference type="KEGG" id="arep:ID810_00275"/>
<name>A0A7T0PVN8_9ACTO</name>
<evidence type="ECO:0008006" key="4">
    <source>
        <dbReference type="Google" id="ProtNLM"/>
    </source>
</evidence>
<dbReference type="AlphaFoldDB" id="A0A7T0PVN8"/>
<proteinExistence type="predicted"/>
<accession>A0A7T0PVN8</accession>
<reference evidence="2 3" key="1">
    <citation type="submission" date="2020-11" db="EMBL/GenBank/DDBJ databases">
        <title>Actinomyces sp. ZJ750.</title>
        <authorList>
            <person name="Zhou J."/>
        </authorList>
    </citation>
    <scope>NUCLEOTIDE SEQUENCE [LARGE SCALE GENOMIC DNA]</scope>
    <source>
        <strain evidence="2 3">ZJ750</strain>
    </source>
</reference>
<gene>
    <name evidence="2" type="ORF">ID810_00275</name>
</gene>
<dbReference type="Proteomes" id="UP000594637">
    <property type="component" value="Chromosome"/>
</dbReference>
<dbReference type="InterPro" id="IPR029058">
    <property type="entry name" value="AB_hydrolase_fold"/>
</dbReference>
<organism evidence="2 3">
    <name type="scientific">Actinomyces respiraculi</name>
    <dbReference type="NCBI Taxonomy" id="2744574"/>
    <lineage>
        <taxon>Bacteria</taxon>
        <taxon>Bacillati</taxon>
        <taxon>Actinomycetota</taxon>
        <taxon>Actinomycetes</taxon>
        <taxon>Actinomycetales</taxon>
        <taxon>Actinomycetaceae</taxon>
        <taxon>Actinomyces</taxon>
    </lineage>
</organism>
<keyword evidence="3" id="KW-1185">Reference proteome</keyword>
<evidence type="ECO:0000313" key="3">
    <source>
        <dbReference type="Proteomes" id="UP000594637"/>
    </source>
</evidence>